<dbReference type="EMBL" id="QFOI01000120">
    <property type="protein sequence ID" value="PZP49250.1"/>
    <property type="molecule type" value="Genomic_DNA"/>
</dbReference>
<protein>
    <recommendedName>
        <fullName evidence="3">Outer membrane protein beta-barrel domain-containing protein</fullName>
    </recommendedName>
</protein>
<sequence>NLNANFNDQKNNFNVWFWASVSKTDNDVIQQVTVDNVGVQTTMPVNADGSKAFRTNYNIDKDFKLSEKTKLTLSIGGYHEFTRSKMIYNGEESWQTTASFNNWSGIHLNFNDVVEWDNSYNPYFNYTRYTSSNFKKFNIASQNLTSGFVVRYPKHVIFETNMNYTYNSSLNDGNKNLWRWTAAVNFTFLKDERGVLKLSAYDILNQNKRYIQIYASQNMWSRTSGSMMPQYFMATFTYNIRKIGSKKQKVGGQSLFNM</sequence>
<reference evidence="1 2" key="1">
    <citation type="submission" date="2017-11" db="EMBL/GenBank/DDBJ databases">
        <title>Infants hospitalized years apart are colonized by the same room-sourced microbial strains.</title>
        <authorList>
            <person name="Brooks B."/>
            <person name="Olm M.R."/>
            <person name="Firek B.A."/>
            <person name="Baker R."/>
            <person name="Thomas B.C."/>
            <person name="Morowitz M.J."/>
            <person name="Banfield J.F."/>
        </authorList>
    </citation>
    <scope>NUCLEOTIDE SEQUENCE [LARGE SCALE GENOMIC DNA]</scope>
    <source>
        <strain evidence="1">S2_009_000_R2_76</strain>
    </source>
</reference>
<accession>A0A2W5F6J1</accession>
<name>A0A2W5F6J1_9SPHI</name>
<feature type="non-terminal residue" evidence="1">
    <location>
        <position position="1"/>
    </location>
</feature>
<organism evidence="1 2">
    <name type="scientific">Pseudopedobacter saltans</name>
    <dbReference type="NCBI Taxonomy" id="151895"/>
    <lineage>
        <taxon>Bacteria</taxon>
        <taxon>Pseudomonadati</taxon>
        <taxon>Bacteroidota</taxon>
        <taxon>Sphingobacteriia</taxon>
        <taxon>Sphingobacteriales</taxon>
        <taxon>Sphingobacteriaceae</taxon>
        <taxon>Pseudopedobacter</taxon>
    </lineage>
</organism>
<proteinExistence type="predicted"/>
<evidence type="ECO:0000313" key="2">
    <source>
        <dbReference type="Proteomes" id="UP000249645"/>
    </source>
</evidence>
<dbReference type="AlphaFoldDB" id="A0A2W5F6J1"/>
<evidence type="ECO:0008006" key="3">
    <source>
        <dbReference type="Google" id="ProtNLM"/>
    </source>
</evidence>
<dbReference type="Proteomes" id="UP000249645">
    <property type="component" value="Unassembled WGS sequence"/>
</dbReference>
<gene>
    <name evidence="1" type="ORF">DI598_08290</name>
</gene>
<evidence type="ECO:0000313" key="1">
    <source>
        <dbReference type="EMBL" id="PZP49250.1"/>
    </source>
</evidence>
<comment type="caution">
    <text evidence="1">The sequence shown here is derived from an EMBL/GenBank/DDBJ whole genome shotgun (WGS) entry which is preliminary data.</text>
</comment>